<protein>
    <submittedName>
        <fullName evidence="2">Uncharacterized protein</fullName>
    </submittedName>
</protein>
<name>A0A814T5T9_ADIRI</name>
<feature type="region of interest" description="Disordered" evidence="1">
    <location>
        <begin position="1"/>
        <end position="39"/>
    </location>
</feature>
<comment type="caution">
    <text evidence="2">The sequence shown here is derived from an EMBL/GenBank/DDBJ whole genome shotgun (WGS) entry which is preliminary data.</text>
</comment>
<gene>
    <name evidence="2" type="ORF">XAT740_LOCUS21269</name>
</gene>
<evidence type="ECO:0000313" key="2">
    <source>
        <dbReference type="EMBL" id="CAF1156972.1"/>
    </source>
</evidence>
<evidence type="ECO:0000256" key="1">
    <source>
        <dbReference type="SAM" id="MobiDB-lite"/>
    </source>
</evidence>
<sequence>MVTNPDSKNNPSTAQTKQLQLAKSSSKRPKAASGDDSFEREHRLAYSTNQYFDRGDSRSIANENQIGTVNGIVNSLLNEASCYGRYVPTTKKSTFLVFANSGQQFDYLMNRNVWPETLCKLGIQQSRYDSIPIIESVEIDRNWNRMESNGIAELPTKVPASYSIIALGIPTRWDISDFKINLRKQYPSIVKIERLYVRNGIPMPKVRIEFSSNEDTQQILKSKKLLLDDPGQHIRCWIRSDLTGSDHLTKSDRIPGNGIALESD</sequence>
<proteinExistence type="predicted"/>
<evidence type="ECO:0000313" key="3">
    <source>
        <dbReference type="Proteomes" id="UP000663828"/>
    </source>
</evidence>
<dbReference type="EMBL" id="CAJNOR010001520">
    <property type="protein sequence ID" value="CAF1156972.1"/>
    <property type="molecule type" value="Genomic_DNA"/>
</dbReference>
<organism evidence="2 3">
    <name type="scientific">Adineta ricciae</name>
    <name type="common">Rotifer</name>
    <dbReference type="NCBI Taxonomy" id="249248"/>
    <lineage>
        <taxon>Eukaryota</taxon>
        <taxon>Metazoa</taxon>
        <taxon>Spiralia</taxon>
        <taxon>Gnathifera</taxon>
        <taxon>Rotifera</taxon>
        <taxon>Eurotatoria</taxon>
        <taxon>Bdelloidea</taxon>
        <taxon>Adinetida</taxon>
        <taxon>Adinetidae</taxon>
        <taxon>Adineta</taxon>
    </lineage>
</organism>
<dbReference type="Proteomes" id="UP000663828">
    <property type="component" value="Unassembled WGS sequence"/>
</dbReference>
<dbReference type="AlphaFoldDB" id="A0A814T5T9"/>
<feature type="compositionally biased region" description="Polar residues" evidence="1">
    <location>
        <begin position="1"/>
        <end position="21"/>
    </location>
</feature>
<reference evidence="2" key="1">
    <citation type="submission" date="2021-02" db="EMBL/GenBank/DDBJ databases">
        <authorList>
            <person name="Nowell W R."/>
        </authorList>
    </citation>
    <scope>NUCLEOTIDE SEQUENCE</scope>
</reference>
<keyword evidence="3" id="KW-1185">Reference proteome</keyword>
<accession>A0A814T5T9</accession>